<name>A0A9P6GVR3_9MICR</name>
<accession>A0A9P6GVR3</accession>
<dbReference type="Proteomes" id="UP000740883">
    <property type="component" value="Unassembled WGS sequence"/>
</dbReference>
<keyword evidence="2" id="KW-1185">Reference proteome</keyword>
<dbReference type="InterPro" id="IPR043502">
    <property type="entry name" value="DNA/RNA_pol_sf"/>
</dbReference>
<dbReference type="EMBL" id="SBJO01000643">
    <property type="protein sequence ID" value="KAF9758267.1"/>
    <property type="molecule type" value="Genomic_DNA"/>
</dbReference>
<dbReference type="Gene3D" id="3.10.10.10">
    <property type="entry name" value="HIV Type 1 Reverse Transcriptase, subunit A, domain 1"/>
    <property type="match status" value="1"/>
</dbReference>
<evidence type="ECO:0000313" key="2">
    <source>
        <dbReference type="Proteomes" id="UP000740883"/>
    </source>
</evidence>
<dbReference type="AlphaFoldDB" id="A0A9P6GVR3"/>
<comment type="caution">
    <text evidence="1">The sequence shown here is derived from an EMBL/GenBank/DDBJ whole genome shotgun (WGS) entry which is preliminary data.</text>
</comment>
<sequence>MIPQSTVQILFHGSVRSACGAQLTIRNKVCDMECDILGEKIIFSPLVTENGPKYIILGVDVLRRYPKPLELLMNKIKLTVNALNNLDNGEIIERTKEEESIMREYDQLFKDKIVKDRPCEVKKHQINTGSATPIFNRTGRIPIHYEKEVDKEIVSNLKLGIIKESDSPW</sequence>
<proteinExistence type="predicted"/>
<protein>
    <submittedName>
        <fullName evidence="1">Uncharacterized protein</fullName>
    </submittedName>
</protein>
<reference evidence="1 2" key="1">
    <citation type="journal article" date="2020" name="Genome Biol. Evol.">
        <title>Comparative genomics of strictly vertically transmitted, feminizing microsporidia endosymbionts of amphipod crustaceans.</title>
        <authorList>
            <person name="Cormier A."/>
            <person name="Chebbi M.A."/>
            <person name="Giraud I."/>
            <person name="Wattier R."/>
            <person name="Teixeira M."/>
            <person name="Gilbert C."/>
            <person name="Rigaud T."/>
            <person name="Cordaux R."/>
        </authorList>
    </citation>
    <scope>NUCLEOTIDE SEQUENCE [LARGE SCALE GENOMIC DNA]</scope>
    <source>
        <strain evidence="1 2">Ou3-Ou53</strain>
    </source>
</reference>
<gene>
    <name evidence="1" type="ORF">NGRA_3182</name>
</gene>
<dbReference type="SUPFAM" id="SSF56672">
    <property type="entry name" value="DNA/RNA polymerases"/>
    <property type="match status" value="1"/>
</dbReference>
<evidence type="ECO:0000313" key="1">
    <source>
        <dbReference type="EMBL" id="KAF9758267.1"/>
    </source>
</evidence>
<organism evidence="1 2">
    <name type="scientific">Nosema granulosis</name>
    <dbReference type="NCBI Taxonomy" id="83296"/>
    <lineage>
        <taxon>Eukaryota</taxon>
        <taxon>Fungi</taxon>
        <taxon>Fungi incertae sedis</taxon>
        <taxon>Microsporidia</taxon>
        <taxon>Nosematidae</taxon>
        <taxon>Nosema</taxon>
    </lineage>
</organism>